<gene>
    <name evidence="1" type="ORF">CtesDRAFT_PD2107</name>
</gene>
<comment type="caution">
    <text evidence="1">The sequence shown here is derived from an EMBL/GenBank/DDBJ whole genome shotgun (WGS) entry which is preliminary data.</text>
</comment>
<protein>
    <submittedName>
        <fullName evidence="1">Uncharacterized protein</fullName>
    </submittedName>
</protein>
<organism evidence="1 2">
    <name type="scientific">Comamonas testosteroni (strain DSM 14576 / KF-1)</name>
    <name type="common">Pseudomonas testosteroni</name>
    <dbReference type="NCBI Taxonomy" id="399795"/>
    <lineage>
        <taxon>Bacteria</taxon>
        <taxon>Pseudomonadati</taxon>
        <taxon>Pseudomonadota</taxon>
        <taxon>Betaproteobacteria</taxon>
        <taxon>Burkholderiales</taxon>
        <taxon>Comamonadaceae</taxon>
        <taxon>Comamonas</taxon>
    </lineage>
</organism>
<dbReference type="AlphaFoldDB" id="B7WRH6"/>
<proteinExistence type="predicted"/>
<name>B7WRH6_COMTK</name>
<accession>B7WRH6</accession>
<evidence type="ECO:0000313" key="1">
    <source>
        <dbReference type="EMBL" id="EED67161.1"/>
    </source>
</evidence>
<dbReference type="Proteomes" id="UP000003039">
    <property type="component" value="Unassembled WGS sequence"/>
</dbReference>
<evidence type="ECO:0000313" key="2">
    <source>
        <dbReference type="Proteomes" id="UP000003039"/>
    </source>
</evidence>
<reference evidence="1 2" key="1">
    <citation type="journal article" date="2004" name="Appl. Environ. Microbiol.">
        <title>Mineralization of individual congeners of linear alkylbenzenesulfonate by defined pairs of heterotrophic bacteria.</title>
        <authorList>
            <person name="Schleheck D."/>
            <person name="Knepper T.P."/>
            <person name="Fischer K."/>
            <person name="Cook A.M."/>
        </authorList>
    </citation>
    <scope>NUCLEOTIDE SEQUENCE [LARGE SCALE GENOMIC DNA]</scope>
    <source>
        <strain evidence="2">DSM 14576 / KF-1</strain>
    </source>
</reference>
<dbReference type="RefSeq" id="WP_003054568.1">
    <property type="nucleotide sequence ID" value="NZ_AAUJ02000001.1"/>
</dbReference>
<sequence>MSFVNAGQILDMQLNAFGVAYSSLINSLEHDKIKREIRTEVNQYNALVNKYNELHYRATNTVSILHHENMLLEIENAKLKKTLGISR</sequence>
<dbReference type="EMBL" id="AAUJ02000001">
    <property type="protein sequence ID" value="EED67161.1"/>
    <property type="molecule type" value="Genomic_DNA"/>
</dbReference>